<dbReference type="InterPro" id="IPR040256">
    <property type="entry name" value="At4g02000-like"/>
</dbReference>
<reference evidence="1 2" key="1">
    <citation type="submission" date="2023-10" db="EMBL/GenBank/DDBJ databases">
        <title>Chromosome-scale genome assembly provides insights into flower coloration mechanisms of Canna indica.</title>
        <authorList>
            <person name="Li C."/>
        </authorList>
    </citation>
    <scope>NUCLEOTIDE SEQUENCE [LARGE SCALE GENOMIC DNA]</scope>
    <source>
        <tissue evidence="1">Flower</tissue>
    </source>
</reference>
<dbReference type="Proteomes" id="UP001327560">
    <property type="component" value="Chromosome 2"/>
</dbReference>
<dbReference type="PANTHER" id="PTHR31286">
    <property type="entry name" value="GLYCINE-RICH CELL WALL STRUCTURAL PROTEIN 1.8-LIKE"/>
    <property type="match status" value="1"/>
</dbReference>
<dbReference type="PANTHER" id="PTHR31286:SF180">
    <property type="entry name" value="OS10G0362600 PROTEIN"/>
    <property type="match status" value="1"/>
</dbReference>
<evidence type="ECO:0000313" key="1">
    <source>
        <dbReference type="EMBL" id="WOK97754.1"/>
    </source>
</evidence>
<keyword evidence="2" id="KW-1185">Reference proteome</keyword>
<accession>A0AAQ3JYR3</accession>
<dbReference type="AlphaFoldDB" id="A0AAQ3JYR3"/>
<evidence type="ECO:0000313" key="2">
    <source>
        <dbReference type="Proteomes" id="UP001327560"/>
    </source>
</evidence>
<evidence type="ECO:0008006" key="3">
    <source>
        <dbReference type="Google" id="ProtNLM"/>
    </source>
</evidence>
<proteinExistence type="predicted"/>
<gene>
    <name evidence="1" type="ORF">Cni_G06462</name>
</gene>
<sequence length="275" mass="30881">MESSMIAAAVGRPLKIDEVTLKGCRAKFARVCILWDLSKAVPNGLWIKCMGKSIWQAAAFENVPRLYYKCGKFGHLQEHCLMSKSNSTVTATGVEKTPMENSMQVENKESLTDVEEVYEPWLLVNRKKRPPKQKFFTQKNLNQNPIAKLNEISDEGILVDNVPENNAASRSSNLKLLEERELTSNNMSNKVSRIWVKKEVGNPFSIHSSPPKEAGGNNHERVDFSSMKNESITVKVTAEKKLEELHRKMTNTFKIVVSKVLENTEASAGIDLNSS</sequence>
<name>A0AAQ3JYR3_9LILI</name>
<protein>
    <recommendedName>
        <fullName evidence="3">CCHC-type domain-containing protein</fullName>
    </recommendedName>
</protein>
<dbReference type="EMBL" id="CP136891">
    <property type="protein sequence ID" value="WOK97754.1"/>
    <property type="molecule type" value="Genomic_DNA"/>
</dbReference>
<organism evidence="1 2">
    <name type="scientific">Canna indica</name>
    <name type="common">Indian-shot</name>
    <dbReference type="NCBI Taxonomy" id="4628"/>
    <lineage>
        <taxon>Eukaryota</taxon>
        <taxon>Viridiplantae</taxon>
        <taxon>Streptophyta</taxon>
        <taxon>Embryophyta</taxon>
        <taxon>Tracheophyta</taxon>
        <taxon>Spermatophyta</taxon>
        <taxon>Magnoliopsida</taxon>
        <taxon>Liliopsida</taxon>
        <taxon>Zingiberales</taxon>
        <taxon>Cannaceae</taxon>
        <taxon>Canna</taxon>
    </lineage>
</organism>